<organism evidence="1 2">
    <name type="scientific">Caldalkalibacillus horti</name>
    <dbReference type="NCBI Taxonomy" id="77523"/>
    <lineage>
        <taxon>Bacteria</taxon>
        <taxon>Bacillati</taxon>
        <taxon>Bacillota</taxon>
        <taxon>Bacilli</taxon>
        <taxon>Bacillales</taxon>
        <taxon>Bacillaceae</taxon>
        <taxon>Caldalkalibacillus</taxon>
    </lineage>
</organism>
<keyword evidence="1" id="KW-0808">Transferase</keyword>
<sequence length="232" mass="27173">MILAQSQYSQVLQQLIREVQERAFHPFVQEYVTYPPINKLQLHLTYLFLTSIGVSERQKSIIVKSQLFVQLGLDTHDDVPIVTQEEQAVTTRQLTVLSGDYFSSYYYLFLAEHNEIDLIQKWAKAIQEMNELKMELHVNKAVFSETEYRYKLDKLKALLTEHVLSWFQAEEKWFQMNSLLTQLSFWKDIDENERQIDGLLAEINALLKGFSSESIQNELSLWLDGSQTTHSC</sequence>
<evidence type="ECO:0000313" key="1">
    <source>
        <dbReference type="EMBL" id="MDQ0165463.1"/>
    </source>
</evidence>
<comment type="caution">
    <text evidence="1">The sequence shown here is derived from an EMBL/GenBank/DDBJ whole genome shotgun (WGS) entry which is preliminary data.</text>
</comment>
<proteinExistence type="predicted"/>
<dbReference type="Gene3D" id="1.20.120.1450">
    <property type="match status" value="1"/>
</dbReference>
<accession>A0ABT9VWU7</accession>
<evidence type="ECO:0000313" key="2">
    <source>
        <dbReference type="Proteomes" id="UP001235840"/>
    </source>
</evidence>
<dbReference type="Pfam" id="PF07307">
    <property type="entry name" value="HEPPP_synt_1"/>
    <property type="match status" value="1"/>
</dbReference>
<dbReference type="Proteomes" id="UP001235840">
    <property type="component" value="Unassembled WGS sequence"/>
</dbReference>
<dbReference type="EMBL" id="JAUSTY010000005">
    <property type="protein sequence ID" value="MDQ0165463.1"/>
    <property type="molecule type" value="Genomic_DNA"/>
</dbReference>
<dbReference type="EC" id="2.5.1.30" evidence="1"/>
<reference evidence="1 2" key="1">
    <citation type="submission" date="2023-07" db="EMBL/GenBank/DDBJ databases">
        <title>Genomic Encyclopedia of Type Strains, Phase IV (KMG-IV): sequencing the most valuable type-strain genomes for metagenomic binning, comparative biology and taxonomic classification.</title>
        <authorList>
            <person name="Goeker M."/>
        </authorList>
    </citation>
    <scope>NUCLEOTIDE SEQUENCE [LARGE SCALE GENOMIC DNA]</scope>
    <source>
        <strain evidence="1 2">DSM 12751</strain>
    </source>
</reference>
<protein>
    <submittedName>
        <fullName evidence="1">Heptaprenyl diphosphate synthase</fullName>
        <ecNumber evidence="1">2.5.1.30</ecNumber>
    </submittedName>
</protein>
<keyword evidence="2" id="KW-1185">Reference proteome</keyword>
<name>A0ABT9VWU7_9BACI</name>
<gene>
    <name evidence="1" type="ORF">J2S11_001364</name>
</gene>
<dbReference type="GO" id="GO:0000010">
    <property type="term" value="F:heptaprenyl diphosphate synthase activity"/>
    <property type="evidence" value="ECO:0007669"/>
    <property type="project" value="UniProtKB-EC"/>
</dbReference>
<dbReference type="RefSeq" id="WP_307392618.1">
    <property type="nucleotide sequence ID" value="NZ_BAAADK010000011.1"/>
</dbReference>
<dbReference type="InterPro" id="IPR009920">
    <property type="entry name" value="HEPPP_synth_su1"/>
</dbReference>